<dbReference type="InterPro" id="IPR042099">
    <property type="entry name" value="ANL_N_sf"/>
</dbReference>
<dbReference type="Proteomes" id="UP000199045">
    <property type="component" value="Unassembled WGS sequence"/>
</dbReference>
<dbReference type="RefSeq" id="WP_143011517.1">
    <property type="nucleotide sequence ID" value="NZ_FNBN01000004.1"/>
</dbReference>
<dbReference type="PANTHER" id="PTHR43859:SF4">
    <property type="entry name" value="BUTANOATE--COA LIGASE AAE1-RELATED"/>
    <property type="match status" value="1"/>
</dbReference>
<evidence type="ECO:0000259" key="5">
    <source>
        <dbReference type="Pfam" id="PF00501"/>
    </source>
</evidence>
<accession>A0A1G7TR92</accession>
<dbReference type="GO" id="GO:0016874">
    <property type="term" value="F:ligase activity"/>
    <property type="evidence" value="ECO:0007669"/>
    <property type="project" value="UniProtKB-KW"/>
</dbReference>
<keyword evidence="2" id="KW-0436">Ligase</keyword>
<dbReference type="PROSITE" id="PS00455">
    <property type="entry name" value="AMP_BINDING"/>
    <property type="match status" value="1"/>
</dbReference>
<dbReference type="GO" id="GO:0006631">
    <property type="term" value="P:fatty acid metabolic process"/>
    <property type="evidence" value="ECO:0007669"/>
    <property type="project" value="UniProtKB-KW"/>
</dbReference>
<dbReference type="FunFam" id="3.30.300.30:FF:000008">
    <property type="entry name" value="2,3-dihydroxybenzoate-AMP ligase"/>
    <property type="match status" value="1"/>
</dbReference>
<dbReference type="SUPFAM" id="SSF56801">
    <property type="entry name" value="Acetyl-CoA synthetase-like"/>
    <property type="match status" value="1"/>
</dbReference>
<protein>
    <submittedName>
        <fullName evidence="7">Fatty-acyl-CoA synthase</fullName>
    </submittedName>
</protein>
<evidence type="ECO:0000256" key="4">
    <source>
        <dbReference type="ARBA" id="ARBA00023098"/>
    </source>
</evidence>
<proteinExistence type="inferred from homology"/>
<evidence type="ECO:0000256" key="2">
    <source>
        <dbReference type="ARBA" id="ARBA00022598"/>
    </source>
</evidence>
<evidence type="ECO:0000313" key="7">
    <source>
        <dbReference type="EMBL" id="SDG37797.1"/>
    </source>
</evidence>
<sequence>MTKYIANHSPLTPLLFLERAAAFYKDKTAVVQDNIRKTYGALYSDCTLTAMRFRELGAQAGDRIAYISRNNHQLLEAHYAVPMCGAILVPINYRLNEKEVSYILKHAAVKILVTEEQYYHEPYSDIVEAHLFINSEDLYKQNPHYKYKAPRINEDDTISLNYTSGTTGHPKGVMYSHRSTYLNTLGECITASLTADCNYLWILPMFHCNGWCYTWAVTAIGGTHFFIDSFDPEYVVSYITTQKITHLCAAPTVLIQLQQAINFSLLRNYGKLTIITAGSAPAPDTIRRFEENDVKVIHVYGLTETHGPHSVCETSDRSRQGIASVHAVFMNVVDDELRSVTWDGKTIGEVVVRGNNIMQGYYKDVKLTRQAFKGGWFHTGDLAVIHPDGHAEIVDRKKDLIISGGENISSIEVENVLYQHPDILLAAVIPVYDHKWGEIPKAVIELKQGKTLSDKEIIDFCRDKLAHYKCPKAVIFDTIPKTNTGKVQKNKLKEKYYYHGK</sequence>
<feature type="domain" description="AMP-dependent synthetase/ligase" evidence="5">
    <location>
        <begin position="17"/>
        <end position="362"/>
    </location>
</feature>
<reference evidence="7 8" key="1">
    <citation type="submission" date="2016-10" db="EMBL/GenBank/DDBJ databases">
        <authorList>
            <person name="de Groot N.N."/>
        </authorList>
    </citation>
    <scope>NUCLEOTIDE SEQUENCE [LARGE SCALE GENOMIC DNA]</scope>
    <source>
        <strain evidence="7 8">DSM 527</strain>
    </source>
</reference>
<evidence type="ECO:0000256" key="3">
    <source>
        <dbReference type="ARBA" id="ARBA00022832"/>
    </source>
</evidence>
<feature type="domain" description="AMP-binding enzyme C-terminal" evidence="6">
    <location>
        <begin position="412"/>
        <end position="486"/>
    </location>
</feature>
<dbReference type="AlphaFoldDB" id="A0A1G7TR92"/>
<dbReference type="InterPro" id="IPR020845">
    <property type="entry name" value="AMP-binding_CS"/>
</dbReference>
<organism evidence="7 8">
    <name type="scientific">Chitinophaga filiformis</name>
    <name type="common">Myxococcus filiformis</name>
    <name type="synonym">Flexibacter filiformis</name>
    <dbReference type="NCBI Taxonomy" id="104663"/>
    <lineage>
        <taxon>Bacteria</taxon>
        <taxon>Pseudomonadati</taxon>
        <taxon>Bacteroidota</taxon>
        <taxon>Chitinophagia</taxon>
        <taxon>Chitinophagales</taxon>
        <taxon>Chitinophagaceae</taxon>
        <taxon>Chitinophaga</taxon>
    </lineage>
</organism>
<dbReference type="Gene3D" id="3.40.50.12780">
    <property type="entry name" value="N-terminal domain of ligase-like"/>
    <property type="match status" value="1"/>
</dbReference>
<dbReference type="Pfam" id="PF00501">
    <property type="entry name" value="AMP-binding"/>
    <property type="match status" value="1"/>
</dbReference>
<dbReference type="PANTHER" id="PTHR43859">
    <property type="entry name" value="ACYL-ACTIVATING ENZYME"/>
    <property type="match status" value="1"/>
</dbReference>
<evidence type="ECO:0000256" key="1">
    <source>
        <dbReference type="ARBA" id="ARBA00006432"/>
    </source>
</evidence>
<dbReference type="OrthoDB" id="9778383at2"/>
<evidence type="ECO:0000313" key="8">
    <source>
        <dbReference type="Proteomes" id="UP000199045"/>
    </source>
</evidence>
<name>A0A1G7TR92_CHIFI</name>
<evidence type="ECO:0000259" key="6">
    <source>
        <dbReference type="Pfam" id="PF13193"/>
    </source>
</evidence>
<dbReference type="Gene3D" id="3.30.300.30">
    <property type="match status" value="1"/>
</dbReference>
<keyword evidence="4" id="KW-0443">Lipid metabolism</keyword>
<comment type="similarity">
    <text evidence="1">Belongs to the ATP-dependent AMP-binding enzyme family.</text>
</comment>
<dbReference type="EMBL" id="FNBN01000004">
    <property type="protein sequence ID" value="SDG37797.1"/>
    <property type="molecule type" value="Genomic_DNA"/>
</dbReference>
<dbReference type="InterPro" id="IPR025110">
    <property type="entry name" value="AMP-bd_C"/>
</dbReference>
<dbReference type="InterPro" id="IPR045851">
    <property type="entry name" value="AMP-bd_C_sf"/>
</dbReference>
<dbReference type="STRING" id="104663.SAMN04488121_10454"/>
<dbReference type="InterPro" id="IPR000873">
    <property type="entry name" value="AMP-dep_synth/lig_dom"/>
</dbReference>
<keyword evidence="3" id="KW-0276">Fatty acid metabolism</keyword>
<dbReference type="Pfam" id="PF13193">
    <property type="entry name" value="AMP-binding_C"/>
    <property type="match status" value="1"/>
</dbReference>
<gene>
    <name evidence="7" type="ORF">SAMN04488121_10454</name>
</gene>